<dbReference type="SUPFAM" id="SSF50129">
    <property type="entry name" value="GroES-like"/>
    <property type="match status" value="1"/>
</dbReference>
<evidence type="ECO:0000313" key="2">
    <source>
        <dbReference type="EMBL" id="OUL59423.1"/>
    </source>
</evidence>
<dbReference type="Proteomes" id="UP000194841">
    <property type="component" value="Unassembled WGS sequence"/>
</dbReference>
<dbReference type="Gene3D" id="3.40.50.720">
    <property type="entry name" value="NAD(P)-binding Rossmann-like Domain"/>
    <property type="match status" value="1"/>
</dbReference>
<dbReference type="SMART" id="SM00829">
    <property type="entry name" value="PKS_ER"/>
    <property type="match status" value="1"/>
</dbReference>
<dbReference type="RefSeq" id="WP_086742815.1">
    <property type="nucleotide sequence ID" value="NZ_MWPV01000001.1"/>
</dbReference>
<dbReference type="PANTHER" id="PTHR11695">
    <property type="entry name" value="ALCOHOL DEHYDROGENASE RELATED"/>
    <property type="match status" value="1"/>
</dbReference>
<dbReference type="Gene3D" id="3.90.180.10">
    <property type="entry name" value="Medium-chain alcohol dehydrogenases, catalytic domain"/>
    <property type="match status" value="1"/>
</dbReference>
<dbReference type="AlphaFoldDB" id="A0A244CUW6"/>
<comment type="caution">
    <text evidence="2">The sequence shown here is derived from an EMBL/GenBank/DDBJ whole genome shotgun (WGS) entry which is preliminary data.</text>
</comment>
<dbReference type="InterPro" id="IPR050700">
    <property type="entry name" value="YIM1/Zinc_Alcohol_DH_Fams"/>
</dbReference>
<dbReference type="OrthoDB" id="9785812at2"/>
<dbReference type="Pfam" id="PF08240">
    <property type="entry name" value="ADH_N"/>
    <property type="match status" value="1"/>
</dbReference>
<dbReference type="Pfam" id="PF13602">
    <property type="entry name" value="ADH_zinc_N_2"/>
    <property type="match status" value="1"/>
</dbReference>
<dbReference type="SUPFAM" id="SSF51735">
    <property type="entry name" value="NAD(P)-binding Rossmann-fold domains"/>
    <property type="match status" value="1"/>
</dbReference>
<reference evidence="2 3" key="1">
    <citation type="submission" date="2017-02" db="EMBL/GenBank/DDBJ databases">
        <title>Pseudoalteromonas ulvae TC14 Genome.</title>
        <authorList>
            <person name="Molmeret M."/>
        </authorList>
    </citation>
    <scope>NUCLEOTIDE SEQUENCE [LARGE SCALE GENOMIC DNA]</scope>
    <source>
        <strain evidence="2">TC14</strain>
    </source>
</reference>
<protein>
    <recommendedName>
        <fullName evidence="1">Enoyl reductase (ER) domain-containing protein</fullName>
    </recommendedName>
</protein>
<sequence length="322" mass="34354">MTEHATIQNKAIVIEEFGDISKLKLSQLPVMTPQNNQVLIKIHNAAINPIDVKTRAGIGFAAAQNKDNLPIGLGYDVCGQIVAVGDAVSEFSIGEMVVGMVGFPLHPGCYQDYRLAESCEIISVNSLQDYSSLSGLCLSGLTALQGLMLLTKELKAGAHVYINAAGGGVGHLAVQIARNLGFEVTAIVSNPDQTFVRSLASYVVSYEQFVEANDAQALFDVAGGARGLKCIAALKTDSQVVTVPTVTAQECIDLANSMNIACQGMLVSSNTADLTQLFLWYQEGQLKLHIDSQFTFSDVAKAHNRVESGLTQGKVILVNSNY</sequence>
<dbReference type="InterPro" id="IPR036291">
    <property type="entry name" value="NAD(P)-bd_dom_sf"/>
</dbReference>
<proteinExistence type="predicted"/>
<gene>
    <name evidence="2" type="ORF">B1199_03900</name>
</gene>
<evidence type="ECO:0000313" key="3">
    <source>
        <dbReference type="Proteomes" id="UP000194841"/>
    </source>
</evidence>
<dbReference type="CDD" id="cd05289">
    <property type="entry name" value="MDR_like_2"/>
    <property type="match status" value="1"/>
</dbReference>
<dbReference type="InterPro" id="IPR013154">
    <property type="entry name" value="ADH-like_N"/>
</dbReference>
<dbReference type="InterPro" id="IPR011032">
    <property type="entry name" value="GroES-like_sf"/>
</dbReference>
<organism evidence="2 3">
    <name type="scientific">Pseudoalteromonas ulvae</name>
    <dbReference type="NCBI Taxonomy" id="107327"/>
    <lineage>
        <taxon>Bacteria</taxon>
        <taxon>Pseudomonadati</taxon>
        <taxon>Pseudomonadota</taxon>
        <taxon>Gammaproteobacteria</taxon>
        <taxon>Alteromonadales</taxon>
        <taxon>Pseudoalteromonadaceae</taxon>
        <taxon>Pseudoalteromonas</taxon>
    </lineage>
</organism>
<name>A0A244CUW6_PSEDV</name>
<feature type="domain" description="Enoyl reductase (ER)" evidence="1">
    <location>
        <begin position="18"/>
        <end position="317"/>
    </location>
</feature>
<evidence type="ECO:0000259" key="1">
    <source>
        <dbReference type="SMART" id="SM00829"/>
    </source>
</evidence>
<dbReference type="GO" id="GO:0016491">
    <property type="term" value="F:oxidoreductase activity"/>
    <property type="evidence" value="ECO:0007669"/>
    <property type="project" value="InterPro"/>
</dbReference>
<dbReference type="EMBL" id="MWPV01000001">
    <property type="protein sequence ID" value="OUL59423.1"/>
    <property type="molecule type" value="Genomic_DNA"/>
</dbReference>
<dbReference type="PANTHER" id="PTHR11695:SF294">
    <property type="entry name" value="RETICULON-4-INTERACTING PROTEIN 1, MITOCHONDRIAL"/>
    <property type="match status" value="1"/>
</dbReference>
<dbReference type="InterPro" id="IPR020843">
    <property type="entry name" value="ER"/>
</dbReference>
<keyword evidence="3" id="KW-1185">Reference proteome</keyword>
<accession>A0A244CUW6</accession>